<keyword evidence="2" id="KW-1185">Reference proteome</keyword>
<sequence>MILKDYRKPSVLQGRDHRDDQVAEKLRVYTGKKRARGLVVMGRGVERVVQRNRELTTEQRIKGYRTADFIET</sequence>
<reference evidence="1 2" key="1">
    <citation type="submission" date="2017-08" db="EMBL/GenBank/DDBJ databases">
        <title>Halomonas alkalisoli sp. nov., isolated from saline alkaline soil.</title>
        <authorList>
            <person name="Wang D."/>
            <person name="Zhang G."/>
        </authorList>
    </citation>
    <scope>NUCLEOTIDE SEQUENCE [LARGE SCALE GENOMIC DNA]</scope>
    <source>
        <strain evidence="1 2">WRN001</strain>
    </source>
</reference>
<proteinExistence type="predicted"/>
<dbReference type="AlphaFoldDB" id="A0A2A2F313"/>
<evidence type="ECO:0000313" key="1">
    <source>
        <dbReference type="EMBL" id="PAU78933.1"/>
    </source>
</evidence>
<dbReference type="Proteomes" id="UP000217771">
    <property type="component" value="Unassembled WGS sequence"/>
</dbReference>
<dbReference type="EMBL" id="NSKB01000001">
    <property type="protein sequence ID" value="PAU78933.1"/>
    <property type="molecule type" value="Genomic_DNA"/>
</dbReference>
<comment type="caution">
    <text evidence="1">The sequence shown here is derived from an EMBL/GenBank/DDBJ whole genome shotgun (WGS) entry which is preliminary data.</text>
</comment>
<organism evidence="1 2">
    <name type="scientific">Halomonas salipaludis</name>
    <dbReference type="NCBI Taxonomy" id="2032625"/>
    <lineage>
        <taxon>Bacteria</taxon>
        <taxon>Pseudomonadati</taxon>
        <taxon>Pseudomonadota</taxon>
        <taxon>Gammaproteobacteria</taxon>
        <taxon>Oceanospirillales</taxon>
        <taxon>Halomonadaceae</taxon>
        <taxon>Halomonas</taxon>
    </lineage>
</organism>
<protein>
    <submittedName>
        <fullName evidence="1">Uncharacterized protein</fullName>
    </submittedName>
</protein>
<gene>
    <name evidence="1" type="ORF">CK498_00685</name>
</gene>
<accession>A0A2A2F313</accession>
<evidence type="ECO:0000313" key="2">
    <source>
        <dbReference type="Proteomes" id="UP000217771"/>
    </source>
</evidence>
<name>A0A2A2F313_9GAMM</name>